<name>A0A915KXN5_ROMCU</name>
<evidence type="ECO:0000313" key="1">
    <source>
        <dbReference type="Proteomes" id="UP000887565"/>
    </source>
</evidence>
<organism evidence="1 2">
    <name type="scientific">Romanomermis culicivorax</name>
    <name type="common">Nematode worm</name>
    <dbReference type="NCBI Taxonomy" id="13658"/>
    <lineage>
        <taxon>Eukaryota</taxon>
        <taxon>Metazoa</taxon>
        <taxon>Ecdysozoa</taxon>
        <taxon>Nematoda</taxon>
        <taxon>Enoplea</taxon>
        <taxon>Dorylaimia</taxon>
        <taxon>Mermithida</taxon>
        <taxon>Mermithoidea</taxon>
        <taxon>Mermithidae</taxon>
        <taxon>Romanomermis</taxon>
    </lineage>
</organism>
<dbReference type="AlphaFoldDB" id="A0A915KXN5"/>
<accession>A0A915KXN5</accession>
<protein>
    <submittedName>
        <fullName evidence="2">Uncharacterized protein</fullName>
    </submittedName>
</protein>
<dbReference type="WBParaSite" id="nRc.2.0.1.t42934-RA">
    <property type="protein sequence ID" value="nRc.2.0.1.t42934-RA"/>
    <property type="gene ID" value="nRc.2.0.1.g42934"/>
</dbReference>
<proteinExistence type="predicted"/>
<sequence length="115" mass="13545">MADYESNSAANIAYSDEFLSSSSDKRFLLQIFDHRDRLPVLRCSYPSKKKPLGTDSCRSGFVYFHCIYNKLYRKLRKYLYEKSEIGDNQQLDGKIADCRRFLEHNRRQSPTVADF</sequence>
<keyword evidence="1" id="KW-1185">Reference proteome</keyword>
<reference evidence="2" key="1">
    <citation type="submission" date="2022-11" db="UniProtKB">
        <authorList>
            <consortium name="WormBaseParasite"/>
        </authorList>
    </citation>
    <scope>IDENTIFICATION</scope>
</reference>
<dbReference type="Proteomes" id="UP000887565">
    <property type="component" value="Unplaced"/>
</dbReference>
<evidence type="ECO:0000313" key="2">
    <source>
        <dbReference type="WBParaSite" id="nRc.2.0.1.t42934-RA"/>
    </source>
</evidence>